<dbReference type="Proteomes" id="UP000655287">
    <property type="component" value="Unassembled WGS sequence"/>
</dbReference>
<reference evidence="3" key="1">
    <citation type="submission" date="2021-01" db="EMBL/GenBank/DDBJ databases">
        <title>Whole genome shotgun sequence of Sphaerisporangium rufum NBRC 109079.</title>
        <authorList>
            <person name="Komaki H."/>
            <person name="Tamura T."/>
        </authorList>
    </citation>
    <scope>NUCLEOTIDE SEQUENCE</scope>
    <source>
        <strain evidence="3">NBRC 109079</strain>
    </source>
</reference>
<keyword evidence="1" id="KW-0472">Membrane</keyword>
<organism evidence="3 4">
    <name type="scientific">Sphaerisporangium rufum</name>
    <dbReference type="NCBI Taxonomy" id="1381558"/>
    <lineage>
        <taxon>Bacteria</taxon>
        <taxon>Bacillati</taxon>
        <taxon>Actinomycetota</taxon>
        <taxon>Actinomycetes</taxon>
        <taxon>Streptosporangiales</taxon>
        <taxon>Streptosporangiaceae</taxon>
        <taxon>Sphaerisporangium</taxon>
    </lineage>
</organism>
<evidence type="ECO:0000256" key="1">
    <source>
        <dbReference type="SAM" id="Phobius"/>
    </source>
</evidence>
<evidence type="ECO:0000259" key="2">
    <source>
        <dbReference type="Pfam" id="PF00561"/>
    </source>
</evidence>
<dbReference type="Gene3D" id="3.40.50.1820">
    <property type="entry name" value="alpha/beta hydrolase"/>
    <property type="match status" value="1"/>
</dbReference>
<keyword evidence="1" id="KW-1133">Transmembrane helix</keyword>
<dbReference type="GO" id="GO:0016787">
    <property type="term" value="F:hydrolase activity"/>
    <property type="evidence" value="ECO:0007669"/>
    <property type="project" value="UniProtKB-KW"/>
</dbReference>
<dbReference type="InterPro" id="IPR000073">
    <property type="entry name" value="AB_hydrolase_1"/>
</dbReference>
<dbReference type="AlphaFoldDB" id="A0A919R469"/>
<dbReference type="SUPFAM" id="SSF53474">
    <property type="entry name" value="alpha/beta-Hydrolases"/>
    <property type="match status" value="1"/>
</dbReference>
<accession>A0A919R469</accession>
<proteinExistence type="predicted"/>
<gene>
    <name evidence="3" type="ORF">Sru01_37550</name>
</gene>
<comment type="caution">
    <text evidence="3">The sequence shown here is derived from an EMBL/GenBank/DDBJ whole genome shotgun (WGS) entry which is preliminary data.</text>
</comment>
<sequence length="340" mass="36700">MTRPRRIVRAVRVALAVLVGLPALGLAGLLLWDGGVNDDPRREIADGVRVDLRTATTRLGPVEYDLYGTRGPVVLVVHAGLGGADQGRLFADWLRGDGFRILSPSRPGYLGTPLDSGRTNEEQADLLAALLDGLGIDRVGVLAISAGGPVGYTFAARHPGRVWGVVAISAQSTPRPAAEPAPVQRAFLNAIGQKIAALTAKISLEAIVKGTLDETSTFTAEQRAARVAYIMGTPRVRAFFQAMFATTFPYQRRWPGTDNDAAQLRHTGPPLERITAPTLVVHGRQDGDVPFSDGEYAAGRIPRAEHHWLEQDDHLAFWLSPAAPRAQATARTFLRRHAPR</sequence>
<keyword evidence="4" id="KW-1185">Reference proteome</keyword>
<dbReference type="PANTHER" id="PTHR43798">
    <property type="entry name" value="MONOACYLGLYCEROL LIPASE"/>
    <property type="match status" value="1"/>
</dbReference>
<dbReference type="Pfam" id="PF00561">
    <property type="entry name" value="Abhydrolase_1"/>
    <property type="match status" value="1"/>
</dbReference>
<dbReference type="EMBL" id="BOOU01000052">
    <property type="protein sequence ID" value="GII78773.1"/>
    <property type="molecule type" value="Genomic_DNA"/>
</dbReference>
<dbReference type="InterPro" id="IPR029058">
    <property type="entry name" value="AB_hydrolase_fold"/>
</dbReference>
<dbReference type="InterPro" id="IPR050266">
    <property type="entry name" value="AB_hydrolase_sf"/>
</dbReference>
<dbReference type="RefSeq" id="WP_203987868.1">
    <property type="nucleotide sequence ID" value="NZ_BOOU01000052.1"/>
</dbReference>
<evidence type="ECO:0000313" key="3">
    <source>
        <dbReference type="EMBL" id="GII78773.1"/>
    </source>
</evidence>
<keyword evidence="1" id="KW-0812">Transmembrane</keyword>
<protein>
    <submittedName>
        <fullName evidence="3">Alpha/beta hydrolase</fullName>
    </submittedName>
</protein>
<evidence type="ECO:0000313" key="4">
    <source>
        <dbReference type="Proteomes" id="UP000655287"/>
    </source>
</evidence>
<keyword evidence="3" id="KW-0378">Hydrolase</keyword>
<feature type="domain" description="AB hydrolase-1" evidence="2">
    <location>
        <begin position="72"/>
        <end position="320"/>
    </location>
</feature>
<name>A0A919R469_9ACTN</name>
<feature type="transmembrane region" description="Helical" evidence="1">
    <location>
        <begin position="12"/>
        <end position="32"/>
    </location>
</feature>